<accession>A0A0D5CJW5</accession>
<gene>
    <name evidence="1" type="ORF">VO01_11020</name>
</gene>
<evidence type="ECO:0000313" key="1">
    <source>
        <dbReference type="EMBL" id="AJW79594.1"/>
    </source>
</evidence>
<dbReference type="PATRIC" id="fig|33014.5.peg.2275"/>
<sequence>MVLPFPPDCPPDDAVSMEGTFYRLAVRGLAVDDSTTPACWLRPYETRKGDLYAKEHECAAHGLSLFGSKDDLDEARDINPRIAAKPVAAVTITTADGVLKHTPTDASASHHDWWTEPYDLIPEAIIIEAPREVA</sequence>
<dbReference type="RefSeq" id="WP_045528955.1">
    <property type="nucleotide sequence ID" value="NZ_CP011043.1"/>
</dbReference>
<name>A0A0D5CJW5_9MICO</name>
<dbReference type="HOGENOM" id="CLU_1892488_0_0_11"/>
<dbReference type="KEGG" id="cmh:VO01_11020"/>
<evidence type="ECO:0000313" key="2">
    <source>
        <dbReference type="Proteomes" id="UP000032604"/>
    </source>
</evidence>
<proteinExistence type="predicted"/>
<dbReference type="EMBL" id="CP011043">
    <property type="protein sequence ID" value="AJW79594.1"/>
    <property type="molecule type" value="Genomic_DNA"/>
</dbReference>
<dbReference type="AlphaFoldDB" id="A0A0D5CJW5"/>
<dbReference type="Proteomes" id="UP000032604">
    <property type="component" value="Chromosome"/>
</dbReference>
<organism evidence="1 2">
    <name type="scientific">Clavibacter michiganensis subsp. insidiosus</name>
    <dbReference type="NCBI Taxonomy" id="33014"/>
    <lineage>
        <taxon>Bacteria</taxon>
        <taxon>Bacillati</taxon>
        <taxon>Actinomycetota</taxon>
        <taxon>Actinomycetes</taxon>
        <taxon>Micrococcales</taxon>
        <taxon>Microbacteriaceae</taxon>
        <taxon>Clavibacter</taxon>
    </lineage>
</organism>
<protein>
    <submittedName>
        <fullName evidence="1">Uncharacterized protein</fullName>
    </submittedName>
</protein>
<reference evidence="1 2" key="1">
    <citation type="journal article" date="2015" name="Genome Announc.">
        <title>Complete Genome Sequence of Clavibacter michiganensis subsp. insidiosus R1-1 Using PacBio Single-Molecule Real-Time Technology.</title>
        <authorList>
            <person name="Lu Y."/>
            <person name="Samac D.A."/>
            <person name="Glazebrook J."/>
            <person name="Ishimaru C.A."/>
        </authorList>
    </citation>
    <scope>NUCLEOTIDE SEQUENCE [LARGE SCALE GENOMIC DNA]</scope>
    <source>
        <strain evidence="1 2">R1-1</strain>
    </source>
</reference>